<dbReference type="Pfam" id="PF03323">
    <property type="entry name" value="GerA"/>
    <property type="match status" value="1"/>
</dbReference>
<feature type="transmembrane region" description="Helical" evidence="3">
    <location>
        <begin position="381"/>
        <end position="402"/>
    </location>
</feature>
<sequence length="477" mass="52322">MTSSDRFTVDIRTNESLLRKIFAHCSDIVFRSLPSPEHMQLLLVYADGLVDTREMENTVLKPIVDLMETSESDGNRQGLDLEGMGVLAAANLTTSDEIQKNVDGVLRGQVLLMVEGASKGFLADFSKFPQRGIEEPVIEASIRGPREGFTEALRTNTSLIRRKLCTPRLKLESMKIGSLSNTDIVLAYLEGTAPDALVDEVRGRLRRIETESILDASYIEEFIQDHKTSPFPQLQNTERPDTVASSLLEGKVAILVNGSPNALIAPMTFWNGFQAAEDHYEKYLYVCGVRIIRLLLFLMSLILPSFYVALTTFHPQMIPVALMMSISAAREGIPFPTVVETFLMEIMFEGLREAGLRLPKAIGSAVSIVGAIVIGEAAVQAGFISAPIVIIVASTGIASFSIPRYSMSLPFRLLRFPLLALAGTFGLFGVAAGAIAILTHLCNLESFKKPYFTPVAPLQLQHLKAALIRPPRGRRGI</sequence>
<protein>
    <submittedName>
        <fullName evidence="4">Spore germination protein</fullName>
    </submittedName>
</protein>
<reference evidence="4 5" key="1">
    <citation type="submission" date="2019-05" db="EMBL/GenBank/DDBJ databases">
        <authorList>
            <person name="Narsing Rao M.P."/>
            <person name="Li W.J."/>
        </authorList>
    </citation>
    <scope>NUCLEOTIDE SEQUENCE [LARGE SCALE GENOMIC DNA]</scope>
    <source>
        <strain evidence="4 5">SYSU_K30003</strain>
    </source>
</reference>
<dbReference type="PANTHER" id="PTHR22550">
    <property type="entry name" value="SPORE GERMINATION PROTEIN"/>
    <property type="match status" value="1"/>
</dbReference>
<dbReference type="EMBL" id="VCIW01000013">
    <property type="protein sequence ID" value="TLS50784.1"/>
    <property type="molecule type" value="Genomic_DNA"/>
</dbReference>
<dbReference type="GO" id="GO:0009847">
    <property type="term" value="P:spore germination"/>
    <property type="evidence" value="ECO:0007669"/>
    <property type="project" value="InterPro"/>
</dbReference>
<keyword evidence="3" id="KW-1133">Transmembrane helix</keyword>
<gene>
    <name evidence="4" type="ORF">FE782_18990</name>
</gene>
<feature type="transmembrane region" description="Helical" evidence="3">
    <location>
        <begin position="291"/>
        <end position="313"/>
    </location>
</feature>
<dbReference type="InterPro" id="IPR050768">
    <property type="entry name" value="UPF0353/GerABKA_families"/>
</dbReference>
<dbReference type="PIRSF" id="PIRSF005690">
    <property type="entry name" value="GerBA"/>
    <property type="match status" value="1"/>
</dbReference>
<dbReference type="InterPro" id="IPR004995">
    <property type="entry name" value="Spore_Ger"/>
</dbReference>
<dbReference type="PANTHER" id="PTHR22550:SF5">
    <property type="entry name" value="LEUCINE ZIPPER PROTEIN 4"/>
    <property type="match status" value="1"/>
</dbReference>
<evidence type="ECO:0000256" key="2">
    <source>
        <dbReference type="ARBA" id="ARBA00023136"/>
    </source>
</evidence>
<accession>A0A5R9GCA9</accession>
<evidence type="ECO:0000313" key="4">
    <source>
        <dbReference type="EMBL" id="TLS50784.1"/>
    </source>
</evidence>
<dbReference type="GO" id="GO:0016020">
    <property type="term" value="C:membrane"/>
    <property type="evidence" value="ECO:0007669"/>
    <property type="project" value="InterPro"/>
</dbReference>
<evidence type="ECO:0000256" key="3">
    <source>
        <dbReference type="SAM" id="Phobius"/>
    </source>
</evidence>
<keyword evidence="2 3" id="KW-0472">Membrane</keyword>
<comment type="caution">
    <text evidence="4">The sequence shown here is derived from an EMBL/GenBank/DDBJ whole genome shotgun (WGS) entry which is preliminary data.</text>
</comment>
<evidence type="ECO:0000256" key="1">
    <source>
        <dbReference type="ARBA" id="ARBA00005278"/>
    </source>
</evidence>
<feature type="transmembrane region" description="Helical" evidence="3">
    <location>
        <begin position="414"/>
        <end position="438"/>
    </location>
</feature>
<organism evidence="4 5">
    <name type="scientific">Paenibacillus antri</name>
    <dbReference type="NCBI Taxonomy" id="2582848"/>
    <lineage>
        <taxon>Bacteria</taxon>
        <taxon>Bacillati</taxon>
        <taxon>Bacillota</taxon>
        <taxon>Bacilli</taxon>
        <taxon>Bacillales</taxon>
        <taxon>Paenibacillaceae</taxon>
        <taxon>Paenibacillus</taxon>
    </lineage>
</organism>
<dbReference type="OrthoDB" id="1726708at2"/>
<name>A0A5R9GCA9_9BACL</name>
<keyword evidence="3" id="KW-0812">Transmembrane</keyword>
<proteinExistence type="inferred from homology"/>
<keyword evidence="5" id="KW-1185">Reference proteome</keyword>
<dbReference type="RefSeq" id="WP_138195818.1">
    <property type="nucleotide sequence ID" value="NZ_VCIW01000013.1"/>
</dbReference>
<dbReference type="AlphaFoldDB" id="A0A5R9GCA9"/>
<evidence type="ECO:0000313" key="5">
    <source>
        <dbReference type="Proteomes" id="UP000309676"/>
    </source>
</evidence>
<dbReference type="Proteomes" id="UP000309676">
    <property type="component" value="Unassembled WGS sequence"/>
</dbReference>
<comment type="similarity">
    <text evidence="1">Belongs to the GerABKA family.</text>
</comment>